<dbReference type="PANTHER" id="PTHR47718">
    <property type="entry name" value="OS01G0519700 PROTEIN"/>
    <property type="match status" value="1"/>
</dbReference>
<evidence type="ECO:0000256" key="1">
    <source>
        <dbReference type="PROSITE-ProRule" id="PRU00325"/>
    </source>
</evidence>
<organism evidence="3 4">
    <name type="scientific">Daucus carota subsp. sativus</name>
    <name type="common">Carrot</name>
    <dbReference type="NCBI Taxonomy" id="79200"/>
    <lineage>
        <taxon>Eukaryota</taxon>
        <taxon>Viridiplantae</taxon>
        <taxon>Streptophyta</taxon>
        <taxon>Embryophyta</taxon>
        <taxon>Tracheophyta</taxon>
        <taxon>Spermatophyta</taxon>
        <taxon>Magnoliopsida</taxon>
        <taxon>eudicotyledons</taxon>
        <taxon>Gunneridae</taxon>
        <taxon>Pentapetalae</taxon>
        <taxon>asterids</taxon>
        <taxon>campanulids</taxon>
        <taxon>Apiales</taxon>
        <taxon>Apiaceae</taxon>
        <taxon>Apioideae</taxon>
        <taxon>Scandiceae</taxon>
        <taxon>Daucinae</taxon>
        <taxon>Daucus</taxon>
        <taxon>Daucus sect. Daucus</taxon>
    </lineage>
</organism>
<dbReference type="InterPro" id="IPR004330">
    <property type="entry name" value="FAR1_DNA_bnd_dom"/>
</dbReference>
<dbReference type="Pfam" id="PF10551">
    <property type="entry name" value="MULE"/>
    <property type="match status" value="1"/>
</dbReference>
<dbReference type="Pfam" id="PF03101">
    <property type="entry name" value="FAR1"/>
    <property type="match status" value="1"/>
</dbReference>
<accession>A0AAF0W2H5</accession>
<dbReference type="KEGG" id="dcr:108198452"/>
<dbReference type="InterPro" id="IPR018289">
    <property type="entry name" value="MULE_transposase_dom"/>
</dbReference>
<dbReference type="InterPro" id="IPR007527">
    <property type="entry name" value="Znf_SWIM"/>
</dbReference>
<keyword evidence="1" id="KW-0479">Metal-binding</keyword>
<evidence type="ECO:0000313" key="3">
    <source>
        <dbReference type="EMBL" id="WOG81949.1"/>
    </source>
</evidence>
<dbReference type="PANTHER" id="PTHR47718:SF18">
    <property type="entry name" value="PROTEIN FAR1-RELATED SEQUENCE 5-LIKE"/>
    <property type="match status" value="1"/>
</dbReference>
<dbReference type="Proteomes" id="UP000077755">
    <property type="component" value="Chromosome 1"/>
</dbReference>
<keyword evidence="1" id="KW-0863">Zinc-finger</keyword>
<name>A0AAF0W2H5_DAUCS</name>
<feature type="domain" description="SWIM-type" evidence="2">
    <location>
        <begin position="574"/>
        <end position="608"/>
    </location>
</feature>
<proteinExistence type="predicted"/>
<dbReference type="GO" id="GO:0008270">
    <property type="term" value="F:zinc ion binding"/>
    <property type="evidence" value="ECO:0007669"/>
    <property type="project" value="UniProtKB-KW"/>
</dbReference>
<dbReference type="EMBL" id="CP093343">
    <property type="protein sequence ID" value="WOG81949.1"/>
    <property type="molecule type" value="Genomic_DNA"/>
</dbReference>
<protein>
    <recommendedName>
        <fullName evidence="2">SWIM-type domain-containing protein</fullName>
    </recommendedName>
</protein>
<sequence>MIITDLTKIADNQGSVCGDLSRVSSCVIDDANDDSEGDISCSRISPGGNRYYVPVVDAAFTPFVKQIFESLDSCLKFYKEYGRYCGFDVRKGCDKRDEKGTTILKHFVCSREGFNELFRNKVVRGRRTVSRRCGCKARVVLKLMECNRYAVHNFVEEHNHPFVDESCRQFLRVNREMTVGLRSIVFDAAKVNIGCSKSFSLAKEMYGGYSNVGATLRDFRNFNRDLKQYVGEKDGQMMIDKFKVMQEASSSFYYAYDVDSAGHLTKLFWADPVGRRYFEIYGDAVSFDATFDTNKYNMVFAPFTGVDKHDRCVTFAACLLLQESVSDYSWAFEQLVKAMGRNPVIIITDQCPAMKVAIPAVFSNANGLVPTKHRLCMWHIMNKFPIKLGNRLCKETDFMEKLKKFIWSSFLEIDEFEKGWAEVIKEFKLEGNKWLLDMYEIRSSWIPAYFRDEPMFGLLRTTSRSESENFFFSQFHKQGDSLCEFWIRYQSAMDRQRNETKRLNNESNSSMPTTLSTWYIEDDAAKLFTRTIFYKVQEEILAGCLDMQIKRMSDEVDGVTNFEIRDVKVKDKLFKVSVSRSHAVCSCKKFVMCGIVCRHSFCGLKQIGVTKFPKTLVLNRWMKIAECGSSSGSISVENDFLKMEQVSVKMTDICYDFRQVVDKAGLQADRLDYVHKVIKQLNDDLDSHGVGVDFTKRDHMAAMVGEEPQGDLAVLAPNVCKNKGNYFKRLISEREKAVTKSKKRVRRCKECSAVTHDLRTCPNRNRGES</sequence>
<evidence type="ECO:0000313" key="4">
    <source>
        <dbReference type="Proteomes" id="UP000077755"/>
    </source>
</evidence>
<keyword evidence="4" id="KW-1185">Reference proteome</keyword>
<evidence type="ECO:0000259" key="2">
    <source>
        <dbReference type="PROSITE" id="PS50966"/>
    </source>
</evidence>
<keyword evidence="1" id="KW-0862">Zinc</keyword>
<dbReference type="AlphaFoldDB" id="A0AAF0W2H5"/>
<dbReference type="PROSITE" id="PS50966">
    <property type="entry name" value="ZF_SWIM"/>
    <property type="match status" value="1"/>
</dbReference>
<reference evidence="3" key="2">
    <citation type="submission" date="2022-03" db="EMBL/GenBank/DDBJ databases">
        <title>Draft title - Genomic analysis of global carrot germplasm unveils the trajectory of domestication and the origin of high carotenoid orange carrot.</title>
        <authorList>
            <person name="Iorizzo M."/>
            <person name="Ellison S."/>
            <person name="Senalik D."/>
            <person name="Macko-Podgorni A."/>
            <person name="Grzebelus D."/>
            <person name="Bostan H."/>
            <person name="Rolling W."/>
            <person name="Curaba J."/>
            <person name="Simon P."/>
        </authorList>
    </citation>
    <scope>NUCLEOTIDE SEQUENCE</scope>
    <source>
        <tissue evidence="3">Leaf</tissue>
    </source>
</reference>
<gene>
    <name evidence="3" type="ORF">DCAR_0101107</name>
</gene>
<reference evidence="3" key="1">
    <citation type="journal article" date="2016" name="Nat. Genet.">
        <title>A high-quality carrot genome assembly provides new insights into carotenoid accumulation and asterid genome evolution.</title>
        <authorList>
            <person name="Iorizzo M."/>
            <person name="Ellison S."/>
            <person name="Senalik D."/>
            <person name="Zeng P."/>
            <person name="Satapoomin P."/>
            <person name="Huang J."/>
            <person name="Bowman M."/>
            <person name="Iovene M."/>
            <person name="Sanseverino W."/>
            <person name="Cavagnaro P."/>
            <person name="Yildiz M."/>
            <person name="Macko-Podgorni A."/>
            <person name="Moranska E."/>
            <person name="Grzebelus E."/>
            <person name="Grzebelus D."/>
            <person name="Ashrafi H."/>
            <person name="Zheng Z."/>
            <person name="Cheng S."/>
            <person name="Spooner D."/>
            <person name="Van Deynze A."/>
            <person name="Simon P."/>
        </authorList>
    </citation>
    <scope>NUCLEOTIDE SEQUENCE</scope>
    <source>
        <tissue evidence="3">Leaf</tissue>
    </source>
</reference>